<keyword evidence="4" id="KW-1185">Reference proteome</keyword>
<feature type="compositionally biased region" description="Low complexity" evidence="1">
    <location>
        <begin position="27"/>
        <end position="42"/>
    </location>
</feature>
<dbReference type="RefSeq" id="WP_376867822.1">
    <property type="nucleotide sequence ID" value="NZ_JBHRYB010000015.1"/>
</dbReference>
<protein>
    <submittedName>
        <fullName evidence="3">Beta strand repeat-containing protein</fullName>
    </submittedName>
</protein>
<feature type="region of interest" description="Disordered" evidence="1">
    <location>
        <begin position="26"/>
        <end position="58"/>
    </location>
</feature>
<organism evidence="3 4">
    <name type="scientific">Bacterioplanoides pacificum</name>
    <dbReference type="NCBI Taxonomy" id="1171596"/>
    <lineage>
        <taxon>Bacteria</taxon>
        <taxon>Pseudomonadati</taxon>
        <taxon>Pseudomonadota</taxon>
        <taxon>Gammaproteobacteria</taxon>
        <taxon>Oceanospirillales</taxon>
        <taxon>Oceanospirillaceae</taxon>
        <taxon>Bacterioplanoides</taxon>
    </lineage>
</organism>
<comment type="caution">
    <text evidence="3">The sequence shown here is derived from an EMBL/GenBank/DDBJ whole genome shotgun (WGS) entry which is preliminary data.</text>
</comment>
<proteinExistence type="predicted"/>
<evidence type="ECO:0000313" key="3">
    <source>
        <dbReference type="EMBL" id="MFC3681423.1"/>
    </source>
</evidence>
<dbReference type="Proteomes" id="UP001595722">
    <property type="component" value="Unassembled WGS sequence"/>
</dbReference>
<evidence type="ECO:0000256" key="2">
    <source>
        <dbReference type="SAM" id="SignalP"/>
    </source>
</evidence>
<name>A0ABV7VV66_9GAMM</name>
<evidence type="ECO:0000256" key="1">
    <source>
        <dbReference type="SAM" id="MobiDB-lite"/>
    </source>
</evidence>
<feature type="chain" id="PRO_5047224499" evidence="2">
    <location>
        <begin position="20"/>
        <end position="1212"/>
    </location>
</feature>
<feature type="signal peptide" evidence="2">
    <location>
        <begin position="1"/>
        <end position="19"/>
    </location>
</feature>
<sequence>MELKQLTLAIMAASTLTLAGCGSDSDSANAGQQNGDNGGQSNLDRTPDTFSFSSLTDAEPGSIIESDSVTVTGFDGQLNIAASDGEFQVNGGNWVTSASISAGDTLKARLTAPSDFATSASVTIDINDVSATFSITTRAQDTEPDAFTFTSLSGSELGQNTCSDATTLTGFDGPLSSSISNGWVLLNNAQQPTTGSFNVNPDDKLKVCQQAANAFMTDNITTLTLGTNPGITFTTTTRAADTTPDAPNFAAQTDVEPAQAIHSNEITLTGFDGQLPLRANNGAILIVNDTPLAAGASANVSSGDRVKVRLTSASSFGGQTSTVITLGSAQTTFAITVRDQDSTPDAVTFTSLSDANPGDTQTSNAVTLTGFEGSQPVTVSGGELQINNGGWVSSGSVSSGDSVRLRHTASSDFNTITVTNMTVAGAAFADFSSTTRERDITPDAMVFTSLIDQDTDTVVTSNAVTADGFEGSLTASVSNGEMQVGSGAWTTSATIQPGDTLTLRQTTADDYETAKITSLLVGDESYTFTTTTKVQDTTPDNFTFSALTDVQPDTLQTSNAVTLAGFDGTLTASVSNGEMQIGSGAWTTSGTIQPGDTLTLRQTTANDYETDKTTTLMVNSESYTFTTTTRVQDTTPTPVTFTAQTDVSQGREAISNSVVLTGFDGSATLSVTDGEYQLNGTGSWSNSATNITAGTSIQLRTRAGNGYYQTTDVVLTVNSSTFTFSVTTPAAPDPEISNPNGYNIGGTPILPNELGSQLIAAPQDVAIESSYTLDSAVNGTPINVYNGEYQINYGNWVPGTATSATDIGNYSHTVRTDDIVRVRHTSGSSDRETITSTLMIGGANGASLETRDLTSRTFDKDFYKAAINDSGWSAGQDQLLGMEVPLGYQRAELTEDFPLYSAKATASGTEILKAQLTSNPGSIDMTSVISLPNVDIADLTAIKVADGEDLLIHCDNSTTPAKAVLRLASAATDIVELPLQDATNWSINSCQDVALTDVTRNANSVEFNLAIGGNGVSGTDSGYLITMANLTFDSSISGGLSSKLASNSHNMLTRVDTSNSRTVQAMAALTASQVVYAVAQPNETSYGDSALYRYNSTTDDTRQIIGSYVEPFRRLTGIVWDVADIVVWRKPNADDMLYLVSEDNGMVKVNPDNGNLGDFTQITSGGGQNCTGAVSILSWYNSAYNYNRGRHEATLWCQDNNNLSSLMNMEAP</sequence>
<keyword evidence="2" id="KW-0732">Signal</keyword>
<evidence type="ECO:0000313" key="4">
    <source>
        <dbReference type="Proteomes" id="UP001595722"/>
    </source>
</evidence>
<dbReference type="PROSITE" id="PS51257">
    <property type="entry name" value="PROKAR_LIPOPROTEIN"/>
    <property type="match status" value="1"/>
</dbReference>
<dbReference type="EMBL" id="JBHRYB010000015">
    <property type="protein sequence ID" value="MFC3681423.1"/>
    <property type="molecule type" value="Genomic_DNA"/>
</dbReference>
<gene>
    <name evidence="3" type="ORF">ACFOMG_15065</name>
</gene>
<reference evidence="4" key="1">
    <citation type="journal article" date="2019" name="Int. J. Syst. Evol. Microbiol.">
        <title>The Global Catalogue of Microorganisms (GCM) 10K type strain sequencing project: providing services to taxonomists for standard genome sequencing and annotation.</title>
        <authorList>
            <consortium name="The Broad Institute Genomics Platform"/>
            <consortium name="The Broad Institute Genome Sequencing Center for Infectious Disease"/>
            <person name="Wu L."/>
            <person name="Ma J."/>
        </authorList>
    </citation>
    <scope>NUCLEOTIDE SEQUENCE [LARGE SCALE GENOMIC DNA]</scope>
    <source>
        <strain evidence="4">KCTC 42424</strain>
    </source>
</reference>
<accession>A0ABV7VV66</accession>